<sequence length="518" mass="57716">MTEENKHFHEFGYPDEQFETVVSENLHCAICSCVFKDPVMCKNEHCFCRGCITKHLQNYHTCPSCNQDLTVESLADVPRILRNLLSEQRIRCDHHERGCEEIVQLGNLASHVAVCGKAPVVCANEECSSEINREDQFRHQGEECRFRKVKCQNCEEMGSLVQEFGTSLGLLCEHVEKLNTTVNEMKTGLTAMENRLKETENARSDQAMGNGRSCDQATQEDSKEYGYVVAGGYDQSDQPKNSVEVFDKTTNSWIKMKPMKKQRANASSVVYNGHVLVTGGISDGNHIVSSMEQLKCSASPFVLPSWSNLMANLPRPLTGHRTVQYNGVLIVLGGYDACGSDMIYEIQLHFPFNTKVLAKLPPTTPIKGCGTVLANDKILMFGGYEVYQATAKVTMYDITKNEFKELTPLPYVVCNMATVKCRENVILAGGAANKTNNNRKKTVISYNIETEESTELPPMTWERCECCAIVDGNSLVVMGGHGGMQILRSVEAFDFKTSKWSGLPLMNEGRKGFIAEIV</sequence>
<keyword evidence="7" id="KW-1185">Reference proteome</keyword>
<keyword evidence="1" id="KW-0880">Kelch repeat</keyword>
<evidence type="ECO:0000256" key="5">
    <source>
        <dbReference type="ARBA" id="ARBA00022833"/>
    </source>
</evidence>
<dbReference type="PROSITE" id="PS50089">
    <property type="entry name" value="ZF_RING_2"/>
    <property type="match status" value="1"/>
</dbReference>
<dbReference type="InterPro" id="IPR001841">
    <property type="entry name" value="Znf_RING"/>
</dbReference>
<evidence type="ECO:0000256" key="1">
    <source>
        <dbReference type="ARBA" id="ARBA00022441"/>
    </source>
</evidence>
<dbReference type="GO" id="GO:0016874">
    <property type="term" value="F:ligase activity"/>
    <property type="evidence" value="ECO:0007669"/>
    <property type="project" value="UniProtKB-KW"/>
</dbReference>
<dbReference type="GO" id="GO:0016567">
    <property type="term" value="P:protein ubiquitination"/>
    <property type="evidence" value="ECO:0007669"/>
    <property type="project" value="InterPro"/>
</dbReference>
<dbReference type="AlphaFoldDB" id="A0A7D9K6F2"/>
<dbReference type="GO" id="GO:0004842">
    <property type="term" value="F:ubiquitin-protein transferase activity"/>
    <property type="evidence" value="ECO:0007669"/>
    <property type="project" value="InterPro"/>
</dbReference>
<dbReference type="InterPro" id="IPR001293">
    <property type="entry name" value="Znf_TRAF"/>
</dbReference>
<dbReference type="SUPFAM" id="SSF57850">
    <property type="entry name" value="RING/U-box"/>
    <property type="match status" value="1"/>
</dbReference>
<proteinExistence type="predicted"/>
<dbReference type="Pfam" id="PF01344">
    <property type="entry name" value="Kelch_1"/>
    <property type="match status" value="1"/>
</dbReference>
<dbReference type="InterPro" id="IPR003613">
    <property type="entry name" value="Ubox_domain"/>
</dbReference>
<dbReference type="SUPFAM" id="SSF117281">
    <property type="entry name" value="Kelch motif"/>
    <property type="match status" value="2"/>
</dbReference>
<dbReference type="SMART" id="SM00612">
    <property type="entry name" value="Kelch"/>
    <property type="match status" value="5"/>
</dbReference>
<keyword evidence="3" id="KW-0677">Repeat</keyword>
<organism evidence="6 7">
    <name type="scientific">Paramuricea clavata</name>
    <name type="common">Red gorgonian</name>
    <name type="synonym">Violescent sea-whip</name>
    <dbReference type="NCBI Taxonomy" id="317549"/>
    <lineage>
        <taxon>Eukaryota</taxon>
        <taxon>Metazoa</taxon>
        <taxon>Cnidaria</taxon>
        <taxon>Anthozoa</taxon>
        <taxon>Octocorallia</taxon>
        <taxon>Malacalcyonacea</taxon>
        <taxon>Plexauridae</taxon>
        <taxon>Paramuricea</taxon>
    </lineage>
</organism>
<keyword evidence="2" id="KW-0479">Metal-binding</keyword>
<name>A0A7D9K6F2_PARCT</name>
<dbReference type="SMART" id="SM00504">
    <property type="entry name" value="Ubox"/>
    <property type="match status" value="1"/>
</dbReference>
<dbReference type="InterPro" id="IPR015915">
    <property type="entry name" value="Kelch-typ_b-propeller"/>
</dbReference>
<evidence type="ECO:0000256" key="2">
    <source>
        <dbReference type="ARBA" id="ARBA00022723"/>
    </source>
</evidence>
<dbReference type="GO" id="GO:0008270">
    <property type="term" value="F:zinc ion binding"/>
    <property type="evidence" value="ECO:0007669"/>
    <property type="project" value="UniProtKB-KW"/>
</dbReference>
<accession>A0A7D9K6F2</accession>
<evidence type="ECO:0000256" key="4">
    <source>
        <dbReference type="ARBA" id="ARBA00022771"/>
    </source>
</evidence>
<dbReference type="InterPro" id="IPR013083">
    <property type="entry name" value="Znf_RING/FYVE/PHD"/>
</dbReference>
<gene>
    <name evidence="6" type="ORF">PACLA_8A050487</name>
</gene>
<dbReference type="Gene3D" id="2.120.10.80">
    <property type="entry name" value="Kelch-type beta propeller"/>
    <property type="match status" value="2"/>
</dbReference>
<dbReference type="Proteomes" id="UP001152795">
    <property type="component" value="Unassembled WGS sequence"/>
</dbReference>
<dbReference type="Gene3D" id="3.30.40.10">
    <property type="entry name" value="Zinc/RING finger domain, C3HC4 (zinc finger)"/>
    <property type="match status" value="2"/>
</dbReference>
<keyword evidence="4" id="KW-0863">Zinc-finger</keyword>
<protein>
    <submittedName>
        <fullName evidence="6">E3 ubiquitin- ligase NRDP1</fullName>
    </submittedName>
</protein>
<dbReference type="Pfam" id="PF24681">
    <property type="entry name" value="Kelch_KLHDC2_KLHL20_DRC7"/>
    <property type="match status" value="1"/>
</dbReference>
<evidence type="ECO:0000256" key="3">
    <source>
        <dbReference type="ARBA" id="ARBA00022737"/>
    </source>
</evidence>
<keyword evidence="6" id="KW-0436">Ligase</keyword>
<evidence type="ECO:0000313" key="6">
    <source>
        <dbReference type="EMBL" id="CAB4041098.1"/>
    </source>
</evidence>
<keyword evidence="5" id="KW-0862">Zinc</keyword>
<dbReference type="SUPFAM" id="SSF49599">
    <property type="entry name" value="TRAF domain-like"/>
    <property type="match status" value="1"/>
</dbReference>
<dbReference type="EMBL" id="CACRXK020027755">
    <property type="protein sequence ID" value="CAB4041098.1"/>
    <property type="molecule type" value="Genomic_DNA"/>
</dbReference>
<dbReference type="PROSITE" id="PS50145">
    <property type="entry name" value="ZF_TRAF"/>
    <property type="match status" value="1"/>
</dbReference>
<reference evidence="6" key="1">
    <citation type="submission" date="2020-04" db="EMBL/GenBank/DDBJ databases">
        <authorList>
            <person name="Alioto T."/>
            <person name="Alioto T."/>
            <person name="Gomez Garrido J."/>
        </authorList>
    </citation>
    <scope>NUCLEOTIDE SEQUENCE</scope>
    <source>
        <strain evidence="6">A484AB</strain>
    </source>
</reference>
<dbReference type="PANTHER" id="PTHR45632:SF3">
    <property type="entry name" value="KELCH-LIKE PROTEIN 32"/>
    <property type="match status" value="1"/>
</dbReference>
<dbReference type="PANTHER" id="PTHR45632">
    <property type="entry name" value="LD33804P"/>
    <property type="match status" value="1"/>
</dbReference>
<dbReference type="OrthoDB" id="5989761at2759"/>
<evidence type="ECO:0000313" key="7">
    <source>
        <dbReference type="Proteomes" id="UP001152795"/>
    </source>
</evidence>
<dbReference type="InterPro" id="IPR006652">
    <property type="entry name" value="Kelch_1"/>
</dbReference>
<comment type="caution">
    <text evidence="6">The sequence shown here is derived from an EMBL/GenBank/DDBJ whole genome shotgun (WGS) entry which is preliminary data.</text>
</comment>